<comment type="similarity">
    <text evidence="7">Belongs to the ATPase delta chain family.</text>
</comment>
<protein>
    <recommendedName>
        <fullName evidence="7">ATP synthase subunit delta</fullName>
    </recommendedName>
    <alternativeName>
        <fullName evidence="7">ATP synthase F(1) sector subunit delta</fullName>
    </alternativeName>
    <alternativeName>
        <fullName evidence="7">F-type ATPase subunit delta</fullName>
        <shortName evidence="7">F-ATPase subunit delta</shortName>
    </alternativeName>
</protein>
<keyword evidence="3 7" id="KW-0375">Hydrogen ion transport</keyword>
<keyword evidence="7" id="KW-1003">Cell membrane</keyword>
<dbReference type="InterPro" id="IPR026015">
    <property type="entry name" value="ATP_synth_OSCP/delta_N_sf"/>
</dbReference>
<dbReference type="PANTHER" id="PTHR11910">
    <property type="entry name" value="ATP SYNTHASE DELTA CHAIN"/>
    <property type="match status" value="1"/>
</dbReference>
<keyword evidence="2 7" id="KW-0813">Transport</keyword>
<dbReference type="NCBIfam" id="TIGR01145">
    <property type="entry name" value="ATP_synt_delta"/>
    <property type="match status" value="1"/>
</dbReference>
<gene>
    <name evidence="7" type="primary">atpH</name>
    <name evidence="8" type="ORF">ENN98_01555</name>
</gene>
<keyword evidence="4 7" id="KW-0406">Ion transport</keyword>
<accession>A0A7C2XNG5</accession>
<comment type="function">
    <text evidence="7">This protein is part of the stalk that links CF(0) to CF(1). It either transmits conformational changes from CF(0) to CF(1) or is implicated in proton conduction.</text>
</comment>
<dbReference type="SUPFAM" id="SSF47928">
    <property type="entry name" value="N-terminal domain of the delta subunit of the F1F0-ATP synthase"/>
    <property type="match status" value="1"/>
</dbReference>
<dbReference type="AlphaFoldDB" id="A0A7C2XNG5"/>
<comment type="subcellular location">
    <subcellularLocation>
        <location evidence="7">Cell membrane</location>
        <topology evidence="7">Peripheral membrane protein</topology>
    </subcellularLocation>
    <subcellularLocation>
        <location evidence="1">Membrane</location>
    </subcellularLocation>
</comment>
<dbReference type="Gene3D" id="1.10.520.20">
    <property type="entry name" value="N-terminal domain of the delta subunit of the F1F0-ATP synthase"/>
    <property type="match status" value="1"/>
</dbReference>
<dbReference type="HAMAP" id="MF_01416">
    <property type="entry name" value="ATP_synth_delta_bact"/>
    <property type="match status" value="1"/>
</dbReference>
<keyword evidence="6 7" id="KW-0066">ATP synthesis</keyword>
<evidence type="ECO:0000256" key="6">
    <source>
        <dbReference type="ARBA" id="ARBA00023310"/>
    </source>
</evidence>
<dbReference type="NCBIfam" id="NF004402">
    <property type="entry name" value="PRK05758.2-2"/>
    <property type="match status" value="1"/>
</dbReference>
<keyword evidence="5 7" id="KW-0472">Membrane</keyword>
<sequence length="180" mass="19467">MKNTVLAKRYAKALFAVGKDDGAFAAYGETLNQLAGLFDASEVADALTNPLYPEDVRLKVMEKLVEAIKAAPVMVNFCKLLVEKKRAAILPEIAECYQEMVDSDRNLLRGTLVTAAEIAPELSEKVKATMEKITGKQVELTSRIDPAIIGGMVAKVGDLVLDGSIRSQLAGLKESIKGRE</sequence>
<evidence type="ECO:0000256" key="7">
    <source>
        <dbReference type="HAMAP-Rule" id="MF_01416"/>
    </source>
</evidence>
<evidence type="ECO:0000256" key="5">
    <source>
        <dbReference type="ARBA" id="ARBA00023136"/>
    </source>
</evidence>
<dbReference type="Proteomes" id="UP000885986">
    <property type="component" value="Unassembled WGS sequence"/>
</dbReference>
<evidence type="ECO:0000256" key="1">
    <source>
        <dbReference type="ARBA" id="ARBA00004370"/>
    </source>
</evidence>
<organism evidence="8">
    <name type="scientific">Desulfurivibrio alkaliphilus</name>
    <dbReference type="NCBI Taxonomy" id="427923"/>
    <lineage>
        <taxon>Bacteria</taxon>
        <taxon>Pseudomonadati</taxon>
        <taxon>Thermodesulfobacteriota</taxon>
        <taxon>Desulfobulbia</taxon>
        <taxon>Desulfobulbales</taxon>
        <taxon>Desulfobulbaceae</taxon>
        <taxon>Desulfurivibrio</taxon>
    </lineage>
</organism>
<keyword evidence="7" id="KW-0139">CF(1)</keyword>
<dbReference type="GO" id="GO:0005886">
    <property type="term" value="C:plasma membrane"/>
    <property type="evidence" value="ECO:0007669"/>
    <property type="project" value="UniProtKB-SubCell"/>
</dbReference>
<dbReference type="InterPro" id="IPR000711">
    <property type="entry name" value="ATPase_OSCP/dsu"/>
</dbReference>
<dbReference type="EMBL" id="DSDS01000036">
    <property type="protein sequence ID" value="HET97393.1"/>
    <property type="molecule type" value="Genomic_DNA"/>
</dbReference>
<dbReference type="PRINTS" id="PR00125">
    <property type="entry name" value="ATPASEDELTA"/>
</dbReference>
<comment type="function">
    <text evidence="7">F(1)F(0) ATP synthase produces ATP from ADP in the presence of a proton or sodium gradient. F-type ATPases consist of two structural domains, F(1) containing the extramembraneous catalytic core and F(0) containing the membrane proton channel, linked together by a central stalk and a peripheral stalk. During catalysis, ATP synthesis in the catalytic domain of F(1) is coupled via a rotary mechanism of the central stalk subunits to proton translocation.</text>
</comment>
<dbReference type="GO" id="GO:0045259">
    <property type="term" value="C:proton-transporting ATP synthase complex"/>
    <property type="evidence" value="ECO:0007669"/>
    <property type="project" value="UniProtKB-KW"/>
</dbReference>
<dbReference type="Pfam" id="PF00213">
    <property type="entry name" value="OSCP"/>
    <property type="match status" value="1"/>
</dbReference>
<dbReference type="GO" id="GO:0046933">
    <property type="term" value="F:proton-transporting ATP synthase activity, rotational mechanism"/>
    <property type="evidence" value="ECO:0007669"/>
    <property type="project" value="UniProtKB-UniRule"/>
</dbReference>
<evidence type="ECO:0000313" key="8">
    <source>
        <dbReference type="EMBL" id="HET97393.1"/>
    </source>
</evidence>
<evidence type="ECO:0000256" key="4">
    <source>
        <dbReference type="ARBA" id="ARBA00023065"/>
    </source>
</evidence>
<name>A0A7C2XNG5_9BACT</name>
<comment type="caution">
    <text evidence="8">The sequence shown here is derived from an EMBL/GenBank/DDBJ whole genome shotgun (WGS) entry which is preliminary data.</text>
</comment>
<reference evidence="8" key="1">
    <citation type="journal article" date="2020" name="mSystems">
        <title>Genome- and Community-Level Interaction Insights into Carbon Utilization and Element Cycling Functions of Hydrothermarchaeota in Hydrothermal Sediment.</title>
        <authorList>
            <person name="Zhou Z."/>
            <person name="Liu Y."/>
            <person name="Xu W."/>
            <person name="Pan J."/>
            <person name="Luo Z.H."/>
            <person name="Li M."/>
        </authorList>
    </citation>
    <scope>NUCLEOTIDE SEQUENCE [LARGE SCALE GENOMIC DNA]</scope>
    <source>
        <strain evidence="8">SpSt-1224</strain>
    </source>
</reference>
<proteinExistence type="inferred from homology"/>
<evidence type="ECO:0000256" key="3">
    <source>
        <dbReference type="ARBA" id="ARBA00022781"/>
    </source>
</evidence>
<evidence type="ECO:0000256" key="2">
    <source>
        <dbReference type="ARBA" id="ARBA00022448"/>
    </source>
</evidence>